<accession>A0AAF0I7Z1</accession>
<gene>
    <name evidence="1" type="ORF">OL234_02025</name>
</gene>
<evidence type="ECO:0000313" key="1">
    <source>
        <dbReference type="EMBL" id="WEG73709.1"/>
    </source>
</evidence>
<dbReference type="EMBL" id="CP110232">
    <property type="protein sequence ID" value="WEG73709.1"/>
    <property type="molecule type" value="Genomic_DNA"/>
</dbReference>
<sequence>MQKKLMENKSKVSKFLIATAATYAFNKWLTKNNQKADKKKRKN</sequence>
<dbReference type="KEGG" id="vie:OL234_02025"/>
<organism evidence="1 2">
    <name type="scientific">Vagococcus intermedius</name>
    <dbReference type="NCBI Taxonomy" id="2991418"/>
    <lineage>
        <taxon>Bacteria</taxon>
        <taxon>Bacillati</taxon>
        <taxon>Bacillota</taxon>
        <taxon>Bacilli</taxon>
        <taxon>Lactobacillales</taxon>
        <taxon>Enterococcaceae</taxon>
        <taxon>Vagococcus</taxon>
    </lineage>
</organism>
<dbReference type="Proteomes" id="UP001179647">
    <property type="component" value="Chromosome"/>
</dbReference>
<name>A0AAF0I7Z1_9ENTE</name>
<protein>
    <submittedName>
        <fullName evidence="1">Uncharacterized protein</fullName>
    </submittedName>
</protein>
<reference evidence="1" key="1">
    <citation type="submission" date="2022-10" db="EMBL/GenBank/DDBJ databases">
        <title>Vagococcus sp. isolated from poultry meat.</title>
        <authorList>
            <person name="Johansson P."/>
            <person name="Bjorkroth J."/>
        </authorList>
    </citation>
    <scope>NUCLEOTIDE SEQUENCE</scope>
    <source>
        <strain evidence="1">STAA11</strain>
    </source>
</reference>
<evidence type="ECO:0000313" key="2">
    <source>
        <dbReference type="Proteomes" id="UP001179647"/>
    </source>
</evidence>
<keyword evidence="2" id="KW-1185">Reference proteome</keyword>
<dbReference type="AlphaFoldDB" id="A0AAF0I7Z1"/>
<dbReference type="RefSeq" id="WP_275469509.1">
    <property type="nucleotide sequence ID" value="NZ_CP110232.1"/>
</dbReference>
<proteinExistence type="predicted"/>